<feature type="region of interest" description="Disordered" evidence="1">
    <location>
        <begin position="85"/>
        <end position="106"/>
    </location>
</feature>
<protein>
    <recommendedName>
        <fullName evidence="2">GBF1-like tetratricopeptide repeats domain-containing protein</fullName>
    </recommendedName>
</protein>
<gene>
    <name evidence="3" type="ORF">PXEA_LOCUS5094</name>
</gene>
<accession>A0A3S5A4E6</accession>
<evidence type="ECO:0000256" key="1">
    <source>
        <dbReference type="SAM" id="MobiDB-lite"/>
    </source>
</evidence>
<evidence type="ECO:0000313" key="3">
    <source>
        <dbReference type="EMBL" id="VEL11654.1"/>
    </source>
</evidence>
<dbReference type="Pfam" id="PF23325">
    <property type="entry name" value="TPR_28"/>
    <property type="match status" value="1"/>
</dbReference>
<dbReference type="OrthoDB" id="10258608at2759"/>
<comment type="caution">
    <text evidence="3">The sequence shown here is derived from an EMBL/GenBank/DDBJ whole genome shotgun (WGS) entry which is preliminary data.</text>
</comment>
<dbReference type="AlphaFoldDB" id="A0A3S5A4E6"/>
<dbReference type="InterPro" id="IPR056604">
    <property type="entry name" value="GBF1-like_TPR"/>
</dbReference>
<evidence type="ECO:0000259" key="2">
    <source>
        <dbReference type="Pfam" id="PF23325"/>
    </source>
</evidence>
<dbReference type="Proteomes" id="UP000784294">
    <property type="component" value="Unassembled WGS sequence"/>
</dbReference>
<keyword evidence="4" id="KW-1185">Reference proteome</keyword>
<dbReference type="EMBL" id="CAAALY010012437">
    <property type="protein sequence ID" value="VEL11654.1"/>
    <property type="molecule type" value="Genomic_DNA"/>
</dbReference>
<name>A0A3S5A4E6_9PLAT</name>
<evidence type="ECO:0000313" key="4">
    <source>
        <dbReference type="Proteomes" id="UP000784294"/>
    </source>
</evidence>
<reference evidence="3" key="1">
    <citation type="submission" date="2018-11" db="EMBL/GenBank/DDBJ databases">
        <authorList>
            <consortium name="Pathogen Informatics"/>
        </authorList>
    </citation>
    <scope>NUCLEOTIDE SEQUENCE</scope>
</reference>
<proteinExistence type="predicted"/>
<feature type="domain" description="GBF1-like tetratricopeptide repeats" evidence="2">
    <location>
        <begin position="4"/>
        <end position="60"/>
    </location>
</feature>
<sequence>MARLCSDARREVRCDALAYLQRSLLSPILHCLSGSHWADCFSSVLFPLLTTFLETIAYDEAFKAAMASRLAGAISGHASDNLAYSGPAAEHRSPSPPNHLPKQSGNSTVHSAVSWWGSASGSSIPTTASATFALTGLYANPSGRLNFLPGSSIPSSDSLQYPSRTANPAATAAAAAAAAACSVVDVSDPRMRAIPLLTKVFLQHLNPLHQLIEFPQLWTRVLAYMECFMLVSSSDSLV</sequence>
<organism evidence="3 4">
    <name type="scientific">Protopolystoma xenopodis</name>
    <dbReference type="NCBI Taxonomy" id="117903"/>
    <lineage>
        <taxon>Eukaryota</taxon>
        <taxon>Metazoa</taxon>
        <taxon>Spiralia</taxon>
        <taxon>Lophotrochozoa</taxon>
        <taxon>Platyhelminthes</taxon>
        <taxon>Monogenea</taxon>
        <taxon>Polyopisthocotylea</taxon>
        <taxon>Polystomatidea</taxon>
        <taxon>Polystomatidae</taxon>
        <taxon>Protopolystoma</taxon>
    </lineage>
</organism>